<sequence length="105" mass="12386">MPLKDLQKQVDDWTGQYRPQYWPPHENLARLAEEVGELAREINHLYGQKKKKASEPEGDLGQEIVDVLFTLICLANSHDLDLDKEWQKLVAEKLNLRDKDRYDRK</sequence>
<dbReference type="Gene3D" id="1.10.287.1080">
    <property type="entry name" value="MazG-like"/>
    <property type="match status" value="1"/>
</dbReference>
<reference evidence="3" key="1">
    <citation type="submission" date="2017-09" db="EMBL/GenBank/DDBJ databases">
        <title>Depth-based differentiation of microbial function through sediment-hosted aquifers and enrichment of novel symbionts in the deep terrestrial subsurface.</title>
        <authorList>
            <person name="Probst A.J."/>
            <person name="Ladd B."/>
            <person name="Jarett J.K."/>
            <person name="Geller-Mcgrath D.E."/>
            <person name="Sieber C.M.K."/>
            <person name="Emerson J.B."/>
            <person name="Anantharaman K."/>
            <person name="Thomas B.C."/>
            <person name="Malmstrom R."/>
            <person name="Stieglmeier M."/>
            <person name="Klingl A."/>
            <person name="Woyke T."/>
            <person name="Ryan C.M."/>
            <person name="Banfield J.F."/>
        </authorList>
    </citation>
    <scope>NUCLEOTIDE SEQUENCE [LARGE SCALE GENOMIC DNA]</scope>
</reference>
<dbReference type="InterPro" id="IPR004518">
    <property type="entry name" value="MazG-like_dom"/>
</dbReference>
<dbReference type="InterPro" id="IPR012359">
    <property type="entry name" value="MazG-related_YpjD"/>
</dbReference>
<evidence type="ECO:0000313" key="3">
    <source>
        <dbReference type="Proteomes" id="UP000230543"/>
    </source>
</evidence>
<organism evidence="2 3">
    <name type="scientific">Candidatus Komeilibacteria bacterium CG10_big_fil_rev_8_21_14_0_10_41_13</name>
    <dbReference type="NCBI Taxonomy" id="1974476"/>
    <lineage>
        <taxon>Bacteria</taxon>
        <taxon>Candidatus Komeiliibacteriota</taxon>
    </lineage>
</organism>
<protein>
    <submittedName>
        <fullName evidence="2">Nucleotide pyrophosphohydrolase</fullName>
    </submittedName>
</protein>
<evidence type="ECO:0000259" key="1">
    <source>
        <dbReference type="Pfam" id="PF03819"/>
    </source>
</evidence>
<feature type="domain" description="NTP pyrophosphohydrolase MazG-like" evidence="1">
    <location>
        <begin position="25"/>
        <end position="101"/>
    </location>
</feature>
<dbReference type="SUPFAM" id="SSF101386">
    <property type="entry name" value="all-alpha NTP pyrophosphatases"/>
    <property type="match status" value="1"/>
</dbReference>
<dbReference type="GO" id="GO:0016787">
    <property type="term" value="F:hydrolase activity"/>
    <property type="evidence" value="ECO:0007669"/>
    <property type="project" value="UniProtKB-KW"/>
</dbReference>
<name>A0A2M6WBY4_9BACT</name>
<proteinExistence type="predicted"/>
<dbReference type="Proteomes" id="UP000230543">
    <property type="component" value="Unassembled WGS sequence"/>
</dbReference>
<dbReference type="PIRSF" id="PIRSF029904">
    <property type="entry name" value="UCP029904_pph"/>
    <property type="match status" value="1"/>
</dbReference>
<dbReference type="AlphaFoldDB" id="A0A2M6WBY4"/>
<dbReference type="CDD" id="cd11531">
    <property type="entry name" value="NTP-PPase_BsYpjD"/>
    <property type="match status" value="1"/>
</dbReference>
<accession>A0A2M6WBY4</accession>
<dbReference type="PANTHER" id="PTHR42692">
    <property type="entry name" value="NUCLEOTIDE PYROPHOSPHOHYDROLASE"/>
    <property type="match status" value="1"/>
</dbReference>
<dbReference type="PANTHER" id="PTHR42692:SF1">
    <property type="entry name" value="NUCLEOTIDE PYROPHOSPHOHYDROLASE"/>
    <property type="match status" value="1"/>
</dbReference>
<evidence type="ECO:0000313" key="2">
    <source>
        <dbReference type="EMBL" id="PIT90205.1"/>
    </source>
</evidence>
<dbReference type="Pfam" id="PF03819">
    <property type="entry name" value="MazG"/>
    <property type="match status" value="1"/>
</dbReference>
<dbReference type="InterPro" id="IPR047046">
    <property type="entry name" value="YpjD/YvdC"/>
</dbReference>
<dbReference type="EMBL" id="PFBO01000123">
    <property type="protein sequence ID" value="PIT90205.1"/>
    <property type="molecule type" value="Genomic_DNA"/>
</dbReference>
<comment type="caution">
    <text evidence="2">The sequence shown here is derived from an EMBL/GenBank/DDBJ whole genome shotgun (WGS) entry which is preliminary data.</text>
</comment>
<gene>
    <name evidence="2" type="ORF">COU22_03450</name>
</gene>
<keyword evidence="2" id="KW-0378">Hydrolase</keyword>